<feature type="transmembrane region" description="Helical" evidence="7">
    <location>
        <begin position="74"/>
        <end position="100"/>
    </location>
</feature>
<evidence type="ECO:0000256" key="3">
    <source>
        <dbReference type="ARBA" id="ARBA00022475"/>
    </source>
</evidence>
<feature type="domain" description="ABC transmembrane type-1" evidence="8">
    <location>
        <begin position="75"/>
        <end position="265"/>
    </location>
</feature>
<evidence type="ECO:0000256" key="6">
    <source>
        <dbReference type="ARBA" id="ARBA00023136"/>
    </source>
</evidence>
<dbReference type="Gene3D" id="1.10.3720.10">
    <property type="entry name" value="MetI-like"/>
    <property type="match status" value="1"/>
</dbReference>
<keyword evidence="4 7" id="KW-0812">Transmembrane</keyword>
<dbReference type="EMBL" id="JAWLIP010000006">
    <property type="protein sequence ID" value="MDV6227378.1"/>
    <property type="molecule type" value="Genomic_DNA"/>
</dbReference>
<reference evidence="9 10" key="1">
    <citation type="submission" date="2023-10" db="EMBL/GenBank/DDBJ databases">
        <authorList>
            <person name="Venkata Ramana C."/>
            <person name="Sasikala C."/>
            <person name="Dhurka M."/>
        </authorList>
    </citation>
    <scope>NUCLEOTIDE SEQUENCE [LARGE SCALE GENOMIC DNA]</scope>
    <source>
        <strain evidence="9 10">KCTC 32151</strain>
    </source>
</reference>
<evidence type="ECO:0000256" key="2">
    <source>
        <dbReference type="ARBA" id="ARBA00022448"/>
    </source>
</evidence>
<organism evidence="9 10">
    <name type="scientific">Nitratireductor aquimarinus</name>
    <dbReference type="NCBI Taxonomy" id="889300"/>
    <lineage>
        <taxon>Bacteria</taxon>
        <taxon>Pseudomonadati</taxon>
        <taxon>Pseudomonadota</taxon>
        <taxon>Alphaproteobacteria</taxon>
        <taxon>Hyphomicrobiales</taxon>
        <taxon>Phyllobacteriaceae</taxon>
        <taxon>Nitratireductor</taxon>
    </lineage>
</organism>
<feature type="transmembrane region" description="Helical" evidence="7">
    <location>
        <begin position="185"/>
        <end position="207"/>
    </location>
</feature>
<name>A0ABU4AMA9_9HYPH</name>
<keyword evidence="3" id="KW-1003">Cell membrane</keyword>
<gene>
    <name evidence="9" type="ORF">R2G56_13855</name>
</gene>
<keyword evidence="5 7" id="KW-1133">Transmembrane helix</keyword>
<keyword evidence="6 7" id="KW-0472">Membrane</keyword>
<keyword evidence="10" id="KW-1185">Reference proteome</keyword>
<dbReference type="PANTHER" id="PTHR43744:SF12">
    <property type="entry name" value="ABC TRANSPORTER PERMEASE PROTEIN MG189-RELATED"/>
    <property type="match status" value="1"/>
</dbReference>
<dbReference type="PROSITE" id="PS50928">
    <property type="entry name" value="ABC_TM1"/>
    <property type="match status" value="1"/>
</dbReference>
<feature type="transmembrane region" description="Helical" evidence="7">
    <location>
        <begin position="244"/>
        <end position="265"/>
    </location>
</feature>
<dbReference type="PANTHER" id="PTHR43744">
    <property type="entry name" value="ABC TRANSPORTER PERMEASE PROTEIN MG189-RELATED-RELATED"/>
    <property type="match status" value="1"/>
</dbReference>
<proteinExistence type="inferred from homology"/>
<evidence type="ECO:0000259" key="8">
    <source>
        <dbReference type="PROSITE" id="PS50928"/>
    </source>
</evidence>
<dbReference type="Pfam" id="PF00528">
    <property type="entry name" value="BPD_transp_1"/>
    <property type="match status" value="1"/>
</dbReference>
<evidence type="ECO:0000313" key="9">
    <source>
        <dbReference type="EMBL" id="MDV6227378.1"/>
    </source>
</evidence>
<dbReference type="CDD" id="cd06261">
    <property type="entry name" value="TM_PBP2"/>
    <property type="match status" value="1"/>
</dbReference>
<evidence type="ECO:0000256" key="5">
    <source>
        <dbReference type="ARBA" id="ARBA00022989"/>
    </source>
</evidence>
<dbReference type="Proteomes" id="UP001185659">
    <property type="component" value="Unassembled WGS sequence"/>
</dbReference>
<evidence type="ECO:0000256" key="1">
    <source>
        <dbReference type="ARBA" id="ARBA00004651"/>
    </source>
</evidence>
<dbReference type="InterPro" id="IPR000515">
    <property type="entry name" value="MetI-like"/>
</dbReference>
<dbReference type="RefSeq" id="WP_317561658.1">
    <property type="nucleotide sequence ID" value="NZ_JAWLIP010000006.1"/>
</dbReference>
<feature type="transmembrane region" description="Helical" evidence="7">
    <location>
        <begin position="146"/>
        <end position="164"/>
    </location>
</feature>
<keyword evidence="2 7" id="KW-0813">Transport</keyword>
<protein>
    <submittedName>
        <fullName evidence="9">Carbohydrate ABC transporter permease</fullName>
    </submittedName>
</protein>
<accession>A0ABU4AMA9</accession>
<dbReference type="InterPro" id="IPR035906">
    <property type="entry name" value="MetI-like_sf"/>
</dbReference>
<evidence type="ECO:0000256" key="4">
    <source>
        <dbReference type="ARBA" id="ARBA00022692"/>
    </source>
</evidence>
<feature type="transmembrane region" description="Helical" evidence="7">
    <location>
        <begin position="112"/>
        <end position="134"/>
    </location>
</feature>
<evidence type="ECO:0000256" key="7">
    <source>
        <dbReference type="RuleBase" id="RU363032"/>
    </source>
</evidence>
<comment type="caution">
    <text evidence="9">The sequence shown here is derived from an EMBL/GenBank/DDBJ whole genome shotgun (WGS) entry which is preliminary data.</text>
</comment>
<comment type="subcellular location">
    <subcellularLocation>
        <location evidence="1 7">Cell membrane</location>
        <topology evidence="1 7">Multi-pass membrane protein</topology>
    </subcellularLocation>
</comment>
<evidence type="ECO:0000313" key="10">
    <source>
        <dbReference type="Proteomes" id="UP001185659"/>
    </source>
</evidence>
<comment type="similarity">
    <text evidence="7">Belongs to the binding-protein-dependent transport system permease family.</text>
</comment>
<sequence length="281" mass="30866">MTQSIDTTRARLVAGGTHLGLAAGAVFMLLPFWLMLRTSFTAPDQVFSGNILALSDFSLENYRRVFAEVPLLRYYLNGIFVVTAIFVGQVIVCVPAAYALSRLRFSGREVGLWLVLAAMMIPYHATAIPIYVLLSRFGMINTHGALILPFIGSAFSVFLLRQFFLSIPQSVFESARLDGASSLRTLVHIVFPMARPAIVTFGILSFVSHWNDYFWPSFVLRNDFAATVPFGIVKFLDQELGADYGPQMAAATLTVLPLLAGFLIAQRQLIAGIAMTSGQVD</sequence>
<dbReference type="SUPFAM" id="SSF161098">
    <property type="entry name" value="MetI-like"/>
    <property type="match status" value="1"/>
</dbReference>
<feature type="transmembrane region" description="Helical" evidence="7">
    <location>
        <begin position="12"/>
        <end position="34"/>
    </location>
</feature>